<protein>
    <recommendedName>
        <fullName evidence="18">SNF2 family helicase</fullName>
    </recommendedName>
</protein>
<evidence type="ECO:0000256" key="7">
    <source>
        <dbReference type="ARBA" id="ARBA00022806"/>
    </source>
</evidence>
<organism evidence="16 17">
    <name type="scientific">Penicilliopsis zonata CBS 506.65</name>
    <dbReference type="NCBI Taxonomy" id="1073090"/>
    <lineage>
        <taxon>Eukaryota</taxon>
        <taxon>Fungi</taxon>
        <taxon>Dikarya</taxon>
        <taxon>Ascomycota</taxon>
        <taxon>Pezizomycotina</taxon>
        <taxon>Eurotiomycetes</taxon>
        <taxon>Eurotiomycetidae</taxon>
        <taxon>Eurotiales</taxon>
        <taxon>Aspergillaceae</taxon>
        <taxon>Penicilliopsis</taxon>
    </lineage>
</organism>
<dbReference type="InterPro" id="IPR013083">
    <property type="entry name" value="Znf_RING/FYVE/PHD"/>
</dbReference>
<dbReference type="SUPFAM" id="SSF57850">
    <property type="entry name" value="RING/U-box"/>
    <property type="match status" value="1"/>
</dbReference>
<dbReference type="AlphaFoldDB" id="A0A1L9SP43"/>
<dbReference type="Pfam" id="PF13923">
    <property type="entry name" value="zf-C3HC4_2"/>
    <property type="match status" value="1"/>
</dbReference>
<evidence type="ECO:0000256" key="9">
    <source>
        <dbReference type="ARBA" id="ARBA00022840"/>
    </source>
</evidence>
<dbReference type="GO" id="GO:0005634">
    <property type="term" value="C:nucleus"/>
    <property type="evidence" value="ECO:0007669"/>
    <property type="project" value="UniProtKB-SubCell"/>
</dbReference>
<dbReference type="STRING" id="1073090.A0A1L9SP43"/>
<dbReference type="RefSeq" id="XP_022583383.1">
    <property type="nucleotide sequence ID" value="XM_022722213.1"/>
</dbReference>
<dbReference type="GO" id="GO:0005524">
    <property type="term" value="F:ATP binding"/>
    <property type="evidence" value="ECO:0007669"/>
    <property type="project" value="UniProtKB-KW"/>
</dbReference>
<dbReference type="CDD" id="cd18008">
    <property type="entry name" value="DEXDc_SHPRH-like"/>
    <property type="match status" value="1"/>
</dbReference>
<dbReference type="GO" id="GO:0008270">
    <property type="term" value="F:zinc ion binding"/>
    <property type="evidence" value="ECO:0007669"/>
    <property type="project" value="UniProtKB-KW"/>
</dbReference>
<dbReference type="SMART" id="SM00487">
    <property type="entry name" value="DEXDc"/>
    <property type="match status" value="1"/>
</dbReference>
<comment type="subcellular location">
    <subcellularLocation>
        <location evidence="1">Nucleus</location>
    </subcellularLocation>
</comment>
<evidence type="ECO:0000256" key="12">
    <source>
        <dbReference type="SAM" id="MobiDB-lite"/>
    </source>
</evidence>
<proteinExistence type="inferred from homology"/>
<evidence type="ECO:0000256" key="5">
    <source>
        <dbReference type="ARBA" id="ARBA00022771"/>
    </source>
</evidence>
<feature type="compositionally biased region" description="Basic and acidic residues" evidence="12">
    <location>
        <begin position="198"/>
        <end position="231"/>
    </location>
</feature>
<dbReference type="GO" id="GO:0008094">
    <property type="term" value="F:ATP-dependent activity, acting on DNA"/>
    <property type="evidence" value="ECO:0007669"/>
    <property type="project" value="TreeGrafter"/>
</dbReference>
<dbReference type="InterPro" id="IPR017907">
    <property type="entry name" value="Znf_RING_CS"/>
</dbReference>
<accession>A0A1L9SP43</accession>
<dbReference type="Pfam" id="PF00271">
    <property type="entry name" value="Helicase_C"/>
    <property type="match status" value="1"/>
</dbReference>
<dbReference type="InterPro" id="IPR027417">
    <property type="entry name" value="P-loop_NTPase"/>
</dbReference>
<dbReference type="SMART" id="SM00490">
    <property type="entry name" value="HELICc"/>
    <property type="match status" value="1"/>
</dbReference>
<evidence type="ECO:0000256" key="11">
    <source>
        <dbReference type="PROSITE-ProRule" id="PRU00175"/>
    </source>
</evidence>
<evidence type="ECO:0000256" key="2">
    <source>
        <dbReference type="ARBA" id="ARBA00007025"/>
    </source>
</evidence>
<evidence type="ECO:0000256" key="6">
    <source>
        <dbReference type="ARBA" id="ARBA00022801"/>
    </source>
</evidence>
<feature type="domain" description="Helicase C-terminal" evidence="15">
    <location>
        <begin position="760"/>
        <end position="927"/>
    </location>
</feature>
<dbReference type="InterPro" id="IPR014905">
    <property type="entry name" value="HIRAN"/>
</dbReference>
<dbReference type="InterPro" id="IPR014001">
    <property type="entry name" value="Helicase_ATP-bd"/>
</dbReference>
<dbReference type="PROSITE" id="PS00518">
    <property type="entry name" value="ZF_RING_1"/>
    <property type="match status" value="1"/>
</dbReference>
<dbReference type="Pfam" id="PF08797">
    <property type="entry name" value="HIRAN"/>
    <property type="match status" value="1"/>
</dbReference>
<dbReference type="InterPro" id="IPR000330">
    <property type="entry name" value="SNF2_N"/>
</dbReference>
<dbReference type="OrthoDB" id="448448at2759"/>
<evidence type="ECO:0000256" key="3">
    <source>
        <dbReference type="ARBA" id="ARBA00022723"/>
    </source>
</evidence>
<dbReference type="GeneID" id="34608678"/>
<dbReference type="Pfam" id="PF00176">
    <property type="entry name" value="SNF2-rel_dom"/>
    <property type="match status" value="1"/>
</dbReference>
<sequence length="931" mass="103669">MGYAPRKRTVDVVDISSDDEDWTGLQRPVKTSRLGSADNLSRLSSGQRFGEDAAFVSLAQLPQVPGIDEEDADAANVIQNSQNGDESINTIHYGDLNTKIVGVRYYSGRATLGEHVIVVREPNNNYDRNAIRVLNVMNGQIGHIPRTMAAKLAPYMDSKSLVIEGILTSTIGHYECSVVLKLYGTADPIQRTQLKQKMQKDRLPVSRLVQAERDERSREKQREQARKDALKRARSLAKGKGQQWDNQDSAMFSNLSTLEGGIGIENLEDLIDQSSDFNPREIGKVVENFGQSESELANMPMADNPDGLVTQLLPYQRQGLAWMLSKESPSLPSPGSSEVVQLWKRDKNVYTNIATNFSTTQAPMLASGGILADDMGLGKTIQIISLILANSKPKSAASSKTTLIVSPVGVMSNWKDQIRDHTNPETAPRVLIYHGPGKKEASHLSDYDVVITSYGALAMDYDPIAKKQPGNGIFSLQWRRVVLDEGHTIRNQRSKGALAACNLRADSRWTLTGTPIVNSLKDLYSQVRFLKLSGGLSDFAVFNTVLIRPLTYNEASARLLLQALMGTICLRRRKDMNFVNLRLPPMTSRILRVKFHPHEQEKYEMFQNEAKGVFLDYQSGSKTGSATYSHLLEVILRLRQVCNHWALCKNRIDKLTALLEEHKVVQLTPENVKALQDMLQLRIESQEVCPICLDILEQPVITACAHAFCRGCIEQVIERQHKCPLCRAELEDASTLVSPSNELGEDSNEVVVSPDQPSSKIEALVKILTAHGQASGTKTVVFSQWTSFLDLIEPHLHQHGIGFARIDGKMNSTKRDNSTHAFSNDPDCKVLLASLSVCSVGLNLVAANQAILADSWWAPAIEDQAVDRVYRLGQKRETTVWRLVMEDSIEDRVLEVQDTKRKLMLEAFREKAAKKVEDRATRVADLGKLLR</sequence>
<evidence type="ECO:0000313" key="16">
    <source>
        <dbReference type="EMBL" id="OJJ48873.1"/>
    </source>
</evidence>
<dbReference type="CDD" id="cd16509">
    <property type="entry name" value="RING-HC_HLTF"/>
    <property type="match status" value="1"/>
</dbReference>
<dbReference type="InterPro" id="IPR001650">
    <property type="entry name" value="Helicase_C-like"/>
</dbReference>
<dbReference type="PROSITE" id="PS50089">
    <property type="entry name" value="ZF_RING_2"/>
    <property type="match status" value="1"/>
</dbReference>
<evidence type="ECO:0008006" key="18">
    <source>
        <dbReference type="Google" id="ProtNLM"/>
    </source>
</evidence>
<keyword evidence="8" id="KW-0862">Zinc</keyword>
<keyword evidence="5 11" id="KW-0863">Zinc-finger</keyword>
<dbReference type="Gene3D" id="3.40.50.10810">
    <property type="entry name" value="Tandem AAA-ATPase domain"/>
    <property type="match status" value="1"/>
</dbReference>
<dbReference type="SMART" id="SM00910">
    <property type="entry name" value="HIRAN"/>
    <property type="match status" value="1"/>
</dbReference>
<dbReference type="InterPro" id="IPR038718">
    <property type="entry name" value="SNF2-like_sf"/>
</dbReference>
<dbReference type="SMART" id="SM00184">
    <property type="entry name" value="RING"/>
    <property type="match status" value="1"/>
</dbReference>
<dbReference type="Proteomes" id="UP000184188">
    <property type="component" value="Unassembled WGS sequence"/>
</dbReference>
<evidence type="ECO:0000259" key="14">
    <source>
        <dbReference type="PROSITE" id="PS51192"/>
    </source>
</evidence>
<dbReference type="GO" id="GO:0003676">
    <property type="term" value="F:nucleic acid binding"/>
    <property type="evidence" value="ECO:0007669"/>
    <property type="project" value="InterPro"/>
</dbReference>
<comment type="similarity">
    <text evidence="2">Belongs to the SNF2/RAD54 helicase family.</text>
</comment>
<dbReference type="CDD" id="cd18793">
    <property type="entry name" value="SF2_C_SNF"/>
    <property type="match status" value="1"/>
</dbReference>
<keyword evidence="10" id="KW-0539">Nucleus</keyword>
<evidence type="ECO:0000259" key="13">
    <source>
        <dbReference type="PROSITE" id="PS50089"/>
    </source>
</evidence>
<dbReference type="EMBL" id="KV878338">
    <property type="protein sequence ID" value="OJJ48873.1"/>
    <property type="molecule type" value="Genomic_DNA"/>
</dbReference>
<name>A0A1L9SP43_9EURO</name>
<keyword evidence="7" id="KW-0347">Helicase</keyword>
<reference evidence="17" key="1">
    <citation type="journal article" date="2017" name="Genome Biol.">
        <title>Comparative genomics reveals high biological diversity and specific adaptations in the industrially and medically important fungal genus Aspergillus.</title>
        <authorList>
            <person name="de Vries R.P."/>
            <person name="Riley R."/>
            <person name="Wiebenga A."/>
            <person name="Aguilar-Osorio G."/>
            <person name="Amillis S."/>
            <person name="Uchima C.A."/>
            <person name="Anderluh G."/>
            <person name="Asadollahi M."/>
            <person name="Askin M."/>
            <person name="Barry K."/>
            <person name="Battaglia E."/>
            <person name="Bayram O."/>
            <person name="Benocci T."/>
            <person name="Braus-Stromeyer S.A."/>
            <person name="Caldana C."/>
            <person name="Canovas D."/>
            <person name="Cerqueira G.C."/>
            <person name="Chen F."/>
            <person name="Chen W."/>
            <person name="Choi C."/>
            <person name="Clum A."/>
            <person name="Dos Santos R.A."/>
            <person name="Damasio A.R."/>
            <person name="Diallinas G."/>
            <person name="Emri T."/>
            <person name="Fekete E."/>
            <person name="Flipphi M."/>
            <person name="Freyberg S."/>
            <person name="Gallo A."/>
            <person name="Gournas C."/>
            <person name="Habgood R."/>
            <person name="Hainaut M."/>
            <person name="Harispe M.L."/>
            <person name="Henrissat B."/>
            <person name="Hilden K.S."/>
            <person name="Hope R."/>
            <person name="Hossain A."/>
            <person name="Karabika E."/>
            <person name="Karaffa L."/>
            <person name="Karanyi Z."/>
            <person name="Krasevec N."/>
            <person name="Kuo A."/>
            <person name="Kusch H."/>
            <person name="LaButti K."/>
            <person name="Lagendijk E.L."/>
            <person name="Lapidus A."/>
            <person name="Levasseur A."/>
            <person name="Lindquist E."/>
            <person name="Lipzen A."/>
            <person name="Logrieco A.F."/>
            <person name="MacCabe A."/>
            <person name="Maekelae M.R."/>
            <person name="Malavazi I."/>
            <person name="Melin P."/>
            <person name="Meyer V."/>
            <person name="Mielnichuk N."/>
            <person name="Miskei M."/>
            <person name="Molnar A.P."/>
            <person name="Mule G."/>
            <person name="Ngan C.Y."/>
            <person name="Orejas M."/>
            <person name="Orosz E."/>
            <person name="Ouedraogo J.P."/>
            <person name="Overkamp K.M."/>
            <person name="Park H.-S."/>
            <person name="Perrone G."/>
            <person name="Piumi F."/>
            <person name="Punt P.J."/>
            <person name="Ram A.F."/>
            <person name="Ramon A."/>
            <person name="Rauscher S."/>
            <person name="Record E."/>
            <person name="Riano-Pachon D.M."/>
            <person name="Robert V."/>
            <person name="Roehrig J."/>
            <person name="Ruller R."/>
            <person name="Salamov A."/>
            <person name="Salih N.S."/>
            <person name="Samson R.A."/>
            <person name="Sandor E."/>
            <person name="Sanguinetti M."/>
            <person name="Schuetze T."/>
            <person name="Sepcic K."/>
            <person name="Shelest E."/>
            <person name="Sherlock G."/>
            <person name="Sophianopoulou V."/>
            <person name="Squina F.M."/>
            <person name="Sun H."/>
            <person name="Susca A."/>
            <person name="Todd R.B."/>
            <person name="Tsang A."/>
            <person name="Unkles S.E."/>
            <person name="van de Wiele N."/>
            <person name="van Rossen-Uffink D."/>
            <person name="Oliveira J.V."/>
            <person name="Vesth T.C."/>
            <person name="Visser J."/>
            <person name="Yu J.-H."/>
            <person name="Zhou M."/>
            <person name="Andersen M.R."/>
            <person name="Archer D.B."/>
            <person name="Baker S.E."/>
            <person name="Benoit I."/>
            <person name="Brakhage A.A."/>
            <person name="Braus G.H."/>
            <person name="Fischer R."/>
            <person name="Frisvad J.C."/>
            <person name="Goldman G.H."/>
            <person name="Houbraken J."/>
            <person name="Oakley B."/>
            <person name="Pocsi I."/>
            <person name="Scazzocchio C."/>
            <person name="Seiboth B."/>
            <person name="vanKuyk P.A."/>
            <person name="Wortman J."/>
            <person name="Dyer P.S."/>
            <person name="Grigoriev I.V."/>
        </authorList>
    </citation>
    <scope>NUCLEOTIDE SEQUENCE [LARGE SCALE GENOMIC DNA]</scope>
    <source>
        <strain evidence="17">CBS 506.65</strain>
    </source>
</reference>
<keyword evidence="4" id="KW-0547">Nucleotide-binding</keyword>
<feature type="domain" description="Helicase ATP-binding" evidence="14">
    <location>
        <begin position="360"/>
        <end position="533"/>
    </location>
</feature>
<keyword evidence="3" id="KW-0479">Metal-binding</keyword>
<dbReference type="VEuPathDB" id="FungiDB:ASPZODRAFT_129203"/>
<dbReference type="Gene3D" id="3.30.40.10">
    <property type="entry name" value="Zinc/RING finger domain, C3HC4 (zinc finger)"/>
    <property type="match status" value="1"/>
</dbReference>
<evidence type="ECO:0000259" key="15">
    <source>
        <dbReference type="PROSITE" id="PS51194"/>
    </source>
</evidence>
<dbReference type="PROSITE" id="PS51192">
    <property type="entry name" value="HELICASE_ATP_BIND_1"/>
    <property type="match status" value="1"/>
</dbReference>
<evidence type="ECO:0000313" key="17">
    <source>
        <dbReference type="Proteomes" id="UP000184188"/>
    </source>
</evidence>
<dbReference type="SUPFAM" id="SSF52540">
    <property type="entry name" value="P-loop containing nucleoside triphosphate hydrolases"/>
    <property type="match status" value="2"/>
</dbReference>
<dbReference type="InterPro" id="IPR049730">
    <property type="entry name" value="SNF2/RAD54-like_C"/>
</dbReference>
<dbReference type="GO" id="GO:0006281">
    <property type="term" value="P:DNA repair"/>
    <property type="evidence" value="ECO:0007669"/>
    <property type="project" value="TreeGrafter"/>
</dbReference>
<gene>
    <name evidence="16" type="ORF">ASPZODRAFT_129203</name>
</gene>
<dbReference type="PROSITE" id="PS51194">
    <property type="entry name" value="HELICASE_CTER"/>
    <property type="match status" value="1"/>
</dbReference>
<dbReference type="InterPro" id="IPR050628">
    <property type="entry name" value="SNF2_RAD54_helicase_TF"/>
</dbReference>
<dbReference type="GO" id="GO:0004386">
    <property type="term" value="F:helicase activity"/>
    <property type="evidence" value="ECO:0007669"/>
    <property type="project" value="UniProtKB-KW"/>
</dbReference>
<keyword evidence="6" id="KW-0378">Hydrolase</keyword>
<evidence type="ECO:0000256" key="10">
    <source>
        <dbReference type="ARBA" id="ARBA00023242"/>
    </source>
</evidence>
<evidence type="ECO:0000256" key="1">
    <source>
        <dbReference type="ARBA" id="ARBA00004123"/>
    </source>
</evidence>
<feature type="domain" description="RING-type" evidence="13">
    <location>
        <begin position="689"/>
        <end position="727"/>
    </location>
</feature>
<dbReference type="Gene3D" id="3.30.70.2330">
    <property type="match status" value="1"/>
</dbReference>
<dbReference type="InterPro" id="IPR001841">
    <property type="entry name" value="Znf_RING"/>
</dbReference>
<feature type="region of interest" description="Disordered" evidence="12">
    <location>
        <begin position="194"/>
        <end position="245"/>
    </location>
</feature>
<dbReference type="PANTHER" id="PTHR45626:SF11">
    <property type="entry name" value="FAMILY HELICASE, PUTATIVE (AFU_ORTHOLOGUE AFUA_5G06590)-RELATED"/>
    <property type="match status" value="1"/>
</dbReference>
<dbReference type="Gene3D" id="3.40.50.300">
    <property type="entry name" value="P-loop containing nucleotide triphosphate hydrolases"/>
    <property type="match status" value="1"/>
</dbReference>
<evidence type="ECO:0000256" key="4">
    <source>
        <dbReference type="ARBA" id="ARBA00022741"/>
    </source>
</evidence>
<keyword evidence="17" id="KW-1185">Reference proteome</keyword>
<dbReference type="GO" id="GO:0016818">
    <property type="term" value="F:hydrolase activity, acting on acid anhydrides, in phosphorus-containing anhydrides"/>
    <property type="evidence" value="ECO:0007669"/>
    <property type="project" value="InterPro"/>
</dbReference>
<evidence type="ECO:0000256" key="8">
    <source>
        <dbReference type="ARBA" id="ARBA00022833"/>
    </source>
</evidence>
<keyword evidence="9" id="KW-0067">ATP-binding</keyword>
<dbReference type="PANTHER" id="PTHR45626">
    <property type="entry name" value="TRANSCRIPTION TERMINATION FACTOR 2-RELATED"/>
    <property type="match status" value="1"/>
</dbReference>